<dbReference type="GO" id="GO:0008967">
    <property type="term" value="F:phosphoglycolate phosphatase activity"/>
    <property type="evidence" value="ECO:0007669"/>
    <property type="project" value="UniProtKB-EC"/>
</dbReference>
<dbReference type="InterPro" id="IPR023214">
    <property type="entry name" value="HAD_sf"/>
</dbReference>
<dbReference type="PANTHER" id="PTHR43434:SF20">
    <property type="entry name" value="5'-NUCLEOTIDASE"/>
    <property type="match status" value="1"/>
</dbReference>
<proteinExistence type="predicted"/>
<sequence>MTEPRRVVLLDLDGTLTESGPGIIKCVIKAFEAVDVPVPNDEALQRFIGPAIIDSMKLNGIPPQKLDEAVRVYRHFYGDANVFNDPNEPGRKVPGRLVNSMYEGIPEQLRKMREMGYYLAVCTAKPEYQAIPICEHFHLTDLVDGIYGASKDNSRITKEAVITYALDRIGVDRNAGDRALMVGDRWTDVDGAKLNGLDCLGCGWGYAEPNELREHGAYRVVPFVSELADAVNDYFTERQ</sequence>
<dbReference type="RefSeq" id="WP_004217975.1">
    <property type="nucleotide sequence ID" value="NC_017215.1"/>
</dbReference>
<dbReference type="SFLD" id="SFLDS00003">
    <property type="entry name" value="Haloacid_Dehalogenase"/>
    <property type="match status" value="1"/>
</dbReference>
<dbReference type="KEGG" id="bnm:BALAC2494_00327"/>
<dbReference type="InterPro" id="IPR041492">
    <property type="entry name" value="HAD_2"/>
</dbReference>
<dbReference type="Proteomes" id="UP000008394">
    <property type="component" value="Chromosome"/>
</dbReference>
<name>A0A806FXS2_BIFAN</name>
<keyword evidence="1" id="KW-0378">Hydrolase</keyword>
<dbReference type="SFLD" id="SFLDG01129">
    <property type="entry name" value="C1.5:_HAD__Beta-PGM__Phosphata"/>
    <property type="match status" value="1"/>
</dbReference>
<dbReference type="Pfam" id="PF13419">
    <property type="entry name" value="HAD_2"/>
    <property type="match status" value="1"/>
</dbReference>
<accession>A0A806FXS2</accession>
<dbReference type="Gene3D" id="1.10.150.240">
    <property type="entry name" value="Putative phosphatase, domain 2"/>
    <property type="match status" value="1"/>
</dbReference>
<dbReference type="InterPro" id="IPR036412">
    <property type="entry name" value="HAD-like_sf"/>
</dbReference>
<evidence type="ECO:0000313" key="1">
    <source>
        <dbReference type="EMBL" id="AEK30260.1"/>
    </source>
</evidence>
<dbReference type="GO" id="GO:0005829">
    <property type="term" value="C:cytosol"/>
    <property type="evidence" value="ECO:0007669"/>
    <property type="project" value="TreeGrafter"/>
</dbReference>
<gene>
    <name evidence="1" type="ORF">BALAC2494_00327</name>
</gene>
<dbReference type="Gene3D" id="3.40.50.1000">
    <property type="entry name" value="HAD superfamily/HAD-like"/>
    <property type="match status" value="1"/>
</dbReference>
<dbReference type="EMBL" id="CP002915">
    <property type="protein sequence ID" value="AEK30260.1"/>
    <property type="molecule type" value="Genomic_DNA"/>
</dbReference>
<reference evidence="1 2" key="1">
    <citation type="journal article" date="2011" name="J. Bacteriol.">
        <title>Genome Sequence of the Probiotic Strain Bifidobacterium animalis subsp. lactis CNCM I-2494.</title>
        <authorList>
            <person name="Chervaux C."/>
            <person name="Grimaldi C."/>
            <person name="Bolotin A."/>
            <person name="Quinquis B."/>
            <person name="Legrain-Raspaud S."/>
            <person name="van Hylckama Vlieg J.E."/>
            <person name="Denariaz G."/>
            <person name="Smokvina T."/>
        </authorList>
    </citation>
    <scope>NUCLEOTIDE SEQUENCE [LARGE SCALE GENOMIC DNA]</scope>
    <source>
        <strain evidence="1 2">CNCM I-2494</strain>
    </source>
</reference>
<dbReference type="InterPro" id="IPR050155">
    <property type="entry name" value="HAD-like_hydrolase_sf"/>
</dbReference>
<dbReference type="GeneID" id="29696338"/>
<protein>
    <submittedName>
        <fullName evidence="1">Phosphoglycolate phosphatase</fullName>
        <ecNumber evidence="1">3.1.3.18</ecNumber>
    </submittedName>
</protein>
<dbReference type="PANTHER" id="PTHR43434">
    <property type="entry name" value="PHOSPHOGLYCOLATE PHOSPHATASE"/>
    <property type="match status" value="1"/>
</dbReference>
<organism evidence="1 2">
    <name type="scientific">Bifidobacterium animalis subsp. lactis CNCM I-2494</name>
    <dbReference type="NCBI Taxonomy" id="1042403"/>
    <lineage>
        <taxon>Bacteria</taxon>
        <taxon>Bacillati</taxon>
        <taxon>Actinomycetota</taxon>
        <taxon>Actinomycetes</taxon>
        <taxon>Bifidobacteriales</taxon>
        <taxon>Bifidobacteriaceae</taxon>
        <taxon>Bifidobacterium</taxon>
    </lineage>
</organism>
<dbReference type="EC" id="3.1.3.18" evidence="1"/>
<evidence type="ECO:0000313" key="2">
    <source>
        <dbReference type="Proteomes" id="UP000008394"/>
    </source>
</evidence>
<dbReference type="InterPro" id="IPR023198">
    <property type="entry name" value="PGP-like_dom2"/>
</dbReference>
<dbReference type="GO" id="GO:0004713">
    <property type="term" value="F:protein tyrosine kinase activity"/>
    <property type="evidence" value="ECO:0007669"/>
    <property type="project" value="TreeGrafter"/>
</dbReference>
<dbReference type="AlphaFoldDB" id="A0A806FXS2"/>
<dbReference type="SUPFAM" id="SSF56784">
    <property type="entry name" value="HAD-like"/>
    <property type="match status" value="1"/>
</dbReference>